<feature type="domain" description="Carbohydrate kinase FGGY N-terminal" evidence="8">
    <location>
        <begin position="6"/>
        <end position="251"/>
    </location>
</feature>
<protein>
    <submittedName>
        <fullName evidence="10">Glycerol kinase</fullName>
        <ecNumber evidence="10">2.7.1.30</ecNumber>
    </submittedName>
</protein>
<keyword evidence="2 7" id="KW-0808">Transferase</keyword>
<keyword evidence="5" id="KW-0319">Glycerol metabolism</keyword>
<dbReference type="Gene3D" id="3.30.420.40">
    <property type="match status" value="2"/>
</dbReference>
<accession>A0ABU1N6Y3</accession>
<gene>
    <name evidence="10" type="ORF">J2800_004955</name>
</gene>
<evidence type="ECO:0000259" key="9">
    <source>
        <dbReference type="Pfam" id="PF02782"/>
    </source>
</evidence>
<evidence type="ECO:0000256" key="5">
    <source>
        <dbReference type="ARBA" id="ARBA00022798"/>
    </source>
</evidence>
<dbReference type="EC" id="2.7.1.30" evidence="10"/>
<dbReference type="InterPro" id="IPR018484">
    <property type="entry name" value="FGGY_N"/>
</dbReference>
<dbReference type="EMBL" id="JAVDRL010000021">
    <property type="protein sequence ID" value="MDR6534184.1"/>
    <property type="molecule type" value="Genomic_DNA"/>
</dbReference>
<feature type="domain" description="Carbohydrate kinase FGGY C-terminal" evidence="9">
    <location>
        <begin position="261"/>
        <end position="451"/>
    </location>
</feature>
<dbReference type="InterPro" id="IPR000577">
    <property type="entry name" value="Carb_kinase_FGGY"/>
</dbReference>
<dbReference type="PIRSF" id="PIRSF000538">
    <property type="entry name" value="GlpK"/>
    <property type="match status" value="1"/>
</dbReference>
<evidence type="ECO:0000256" key="3">
    <source>
        <dbReference type="ARBA" id="ARBA00022741"/>
    </source>
</evidence>
<keyword evidence="11" id="KW-1185">Reference proteome</keyword>
<keyword evidence="6" id="KW-0067">ATP-binding</keyword>
<evidence type="ECO:0000256" key="2">
    <source>
        <dbReference type="ARBA" id="ARBA00022679"/>
    </source>
</evidence>
<reference evidence="10 11" key="1">
    <citation type="submission" date="2023-07" db="EMBL/GenBank/DDBJ databases">
        <title>Sorghum-associated microbial communities from plants grown in Nebraska, USA.</title>
        <authorList>
            <person name="Schachtman D."/>
        </authorList>
    </citation>
    <scope>NUCLEOTIDE SEQUENCE [LARGE SCALE GENOMIC DNA]</scope>
    <source>
        <strain evidence="10 11">DS2154</strain>
    </source>
</reference>
<keyword evidence="3" id="KW-0547">Nucleotide-binding</keyword>
<dbReference type="Pfam" id="PF00370">
    <property type="entry name" value="FGGY_N"/>
    <property type="match status" value="1"/>
</dbReference>
<dbReference type="RefSeq" id="WP_310035371.1">
    <property type="nucleotide sequence ID" value="NZ_JAVDRL010000021.1"/>
</dbReference>
<dbReference type="NCBIfam" id="TIGR01311">
    <property type="entry name" value="glycerol_kin"/>
    <property type="match status" value="1"/>
</dbReference>
<dbReference type="Pfam" id="PF02782">
    <property type="entry name" value="FGGY_C"/>
    <property type="match status" value="1"/>
</dbReference>
<keyword evidence="4 7" id="KW-0418">Kinase</keyword>
<comment type="similarity">
    <text evidence="1 7">Belongs to the FGGY kinase family.</text>
</comment>
<evidence type="ECO:0000259" key="8">
    <source>
        <dbReference type="Pfam" id="PF00370"/>
    </source>
</evidence>
<organism evidence="10 11">
    <name type="scientific">Caulobacter rhizosphaerae</name>
    <dbReference type="NCBI Taxonomy" id="2010972"/>
    <lineage>
        <taxon>Bacteria</taxon>
        <taxon>Pseudomonadati</taxon>
        <taxon>Pseudomonadota</taxon>
        <taxon>Alphaproteobacteria</taxon>
        <taxon>Caulobacterales</taxon>
        <taxon>Caulobacteraceae</taxon>
        <taxon>Caulobacter</taxon>
    </lineage>
</organism>
<dbReference type="InterPro" id="IPR043129">
    <property type="entry name" value="ATPase_NBD"/>
</dbReference>
<evidence type="ECO:0000313" key="10">
    <source>
        <dbReference type="EMBL" id="MDR6534184.1"/>
    </source>
</evidence>
<proteinExistence type="inferred from homology"/>
<dbReference type="SUPFAM" id="SSF53067">
    <property type="entry name" value="Actin-like ATPase domain"/>
    <property type="match status" value="2"/>
</dbReference>
<evidence type="ECO:0000256" key="4">
    <source>
        <dbReference type="ARBA" id="ARBA00022777"/>
    </source>
</evidence>
<evidence type="ECO:0000313" key="11">
    <source>
        <dbReference type="Proteomes" id="UP001262754"/>
    </source>
</evidence>
<dbReference type="PROSITE" id="PS00445">
    <property type="entry name" value="FGGY_KINASES_2"/>
    <property type="match status" value="1"/>
</dbReference>
<comment type="caution">
    <text evidence="10">The sequence shown here is derived from an EMBL/GenBank/DDBJ whole genome shotgun (WGS) entry which is preliminary data.</text>
</comment>
<dbReference type="InterPro" id="IPR018485">
    <property type="entry name" value="FGGY_C"/>
</dbReference>
<sequence>MGQPLILALDQGTTSTRAILFQADGKPVCDASRPLRQSYPRDGWVEHDADEIYAACVGVLRDTVEKCDRDSADIIALGITNQRETVVVWDKATGRPIHPAIVWQDRRTAEVCDRLRDESHEPAVTAATGLLLDPYFSGTKIAWILDKVPGARRRAEAGELLCGTIDSWVIWRLTGKEAHVTDATNASRTLLFDIQAQDWSDEMLALFDVPRALLPAVLDCAADYGRVTPDILGRPLPIRGVAGDQQAALMGQGCIHPGEMKVTYGTGGFMLVNTGETRPHSASRLLTTVAARVGGRTTYALEGSIFVAGAAIQWLNEGLGVTGGPRGAEALARTARGDHGVVVVPAFTGLGAPWWDAEARGAVFGLTRDAGLAEIAQATFDSCVFQGRDLIEAMRADAPSAFEDAALRIDGGMAKSAWFSQRLADLTGLPVHRASYQETTALGAALFAGVGAGVYGSVEDAVKARPEAEVLTPAFDTVTREAAYARWLDALPRVRS</sequence>
<name>A0ABU1N6Y3_9CAUL</name>
<dbReference type="Proteomes" id="UP001262754">
    <property type="component" value="Unassembled WGS sequence"/>
</dbReference>
<dbReference type="GO" id="GO:0004370">
    <property type="term" value="F:glycerol kinase activity"/>
    <property type="evidence" value="ECO:0007669"/>
    <property type="project" value="UniProtKB-EC"/>
</dbReference>
<evidence type="ECO:0000256" key="7">
    <source>
        <dbReference type="RuleBase" id="RU003733"/>
    </source>
</evidence>
<dbReference type="PANTHER" id="PTHR10196">
    <property type="entry name" value="SUGAR KINASE"/>
    <property type="match status" value="1"/>
</dbReference>
<evidence type="ECO:0000256" key="6">
    <source>
        <dbReference type="ARBA" id="ARBA00022840"/>
    </source>
</evidence>
<dbReference type="NCBIfam" id="NF000756">
    <property type="entry name" value="PRK00047.1"/>
    <property type="match status" value="1"/>
</dbReference>
<dbReference type="InterPro" id="IPR018483">
    <property type="entry name" value="Carb_kinase_FGGY_CS"/>
</dbReference>
<dbReference type="PANTHER" id="PTHR10196:SF78">
    <property type="entry name" value="GLYCEROL KINASE"/>
    <property type="match status" value="1"/>
</dbReference>
<dbReference type="InterPro" id="IPR005999">
    <property type="entry name" value="Glycerol_kin"/>
</dbReference>
<evidence type="ECO:0000256" key="1">
    <source>
        <dbReference type="ARBA" id="ARBA00009156"/>
    </source>
</evidence>
<dbReference type="CDD" id="cd07786">
    <property type="entry name" value="FGGY_EcGK_like"/>
    <property type="match status" value="1"/>
</dbReference>